<protein>
    <submittedName>
        <fullName evidence="1">Uu.00g109410.m01.CDS01</fullName>
    </submittedName>
</protein>
<accession>A0AAI8VEL5</accession>
<gene>
    <name evidence="1" type="ORF">KHLLAP_LOCUS4015</name>
</gene>
<sequence length="151" mass="16189">MPALSEPIPVVLIGRSIEMGKPVSELLLPEYEVIRFIQSFESAQSELPHLLAGHQPPTPGTNAVGTEDYSRGAPRIVILGRFFLPEQAEQLRSATTGTNADPVAWIVGDPAKTPPGNGPPPGFEKVIARTVKEAIRGWRDGGAKENGVVLF</sequence>
<reference evidence="1" key="1">
    <citation type="submission" date="2023-10" db="EMBL/GenBank/DDBJ databases">
        <authorList>
            <person name="Hackl T."/>
        </authorList>
    </citation>
    <scope>NUCLEOTIDE SEQUENCE</scope>
</reference>
<keyword evidence="2" id="KW-1185">Reference proteome</keyword>
<name>A0AAI8VEL5_9PEZI</name>
<dbReference type="EMBL" id="CAUWAG010000006">
    <property type="protein sequence ID" value="CAJ2503547.1"/>
    <property type="molecule type" value="Genomic_DNA"/>
</dbReference>
<evidence type="ECO:0000313" key="2">
    <source>
        <dbReference type="Proteomes" id="UP001295740"/>
    </source>
</evidence>
<comment type="caution">
    <text evidence="1">The sequence shown here is derived from an EMBL/GenBank/DDBJ whole genome shotgun (WGS) entry which is preliminary data.</text>
</comment>
<dbReference type="AlphaFoldDB" id="A0AAI8VEL5"/>
<evidence type="ECO:0000313" key="1">
    <source>
        <dbReference type="EMBL" id="CAJ2503547.1"/>
    </source>
</evidence>
<proteinExistence type="predicted"/>
<dbReference type="Proteomes" id="UP001295740">
    <property type="component" value="Unassembled WGS sequence"/>
</dbReference>
<organism evidence="1 2">
    <name type="scientific">Anthostomella pinea</name>
    <dbReference type="NCBI Taxonomy" id="933095"/>
    <lineage>
        <taxon>Eukaryota</taxon>
        <taxon>Fungi</taxon>
        <taxon>Dikarya</taxon>
        <taxon>Ascomycota</taxon>
        <taxon>Pezizomycotina</taxon>
        <taxon>Sordariomycetes</taxon>
        <taxon>Xylariomycetidae</taxon>
        <taxon>Xylariales</taxon>
        <taxon>Xylariaceae</taxon>
        <taxon>Anthostomella</taxon>
    </lineage>
</organism>